<sequence length="461" mass="52382">MAGRGEYRKQLAALWATAKAQNLKFKDIVPENMEEEFSHMKEIQEARDMVKSLQGRENQLQAAKEGLIKNLNEKQAEIDNLPAEYHSAKIDLQQARRQIANNKDTIDDLNNRIERYRAQAKEIVAKKQTNAAAAENLENLQMEVQNQQTIISKLKDDNRKSAALFEQLRETDRKALMSKDRLLEKKDKELAERTMQLVEKDTELLGAVNALEGKDKELAHLGYLLADLRHRMQKSNDENTALEEEIASSDDNNVLKMLVGPSQDDFLAMQAENIDLLQRNLRLAEDNHALEEQHIQMKTQLREALTSHGSSDRIFAAVVSETKTLFRFYQTSSHVIGSFADFFAAEKDTVQSLSNIGKELDSMQEALSGYFEVKNMVRAIHRSPDLNDTEQVALCKELDSLAATASESVINLENLHIVLWSFLDQLSHDPKMMSDLNGALCDKDWRRARLTDKSIAADQSQ</sequence>
<keyword evidence="1" id="KW-0175">Coiled coil</keyword>
<protein>
    <submittedName>
        <fullName evidence="2">Uncharacterized protein</fullName>
    </submittedName>
</protein>
<proteinExistence type="predicted"/>
<evidence type="ECO:0000256" key="1">
    <source>
        <dbReference type="SAM" id="Coils"/>
    </source>
</evidence>
<dbReference type="AlphaFoldDB" id="A0A9P4WTV7"/>
<dbReference type="Gene3D" id="1.10.287.1490">
    <property type="match status" value="1"/>
</dbReference>
<name>A0A9P4WTV7_9PLEO</name>
<accession>A0A9P4WTV7</accession>
<feature type="coiled-coil region" evidence="1">
    <location>
        <begin position="43"/>
        <end position="157"/>
    </location>
</feature>
<gene>
    <name evidence="2" type="ORF">E8E12_009515</name>
</gene>
<organism evidence="2 3">
    <name type="scientific">Didymella heteroderae</name>
    <dbReference type="NCBI Taxonomy" id="1769908"/>
    <lineage>
        <taxon>Eukaryota</taxon>
        <taxon>Fungi</taxon>
        <taxon>Dikarya</taxon>
        <taxon>Ascomycota</taxon>
        <taxon>Pezizomycotina</taxon>
        <taxon>Dothideomycetes</taxon>
        <taxon>Pleosporomycetidae</taxon>
        <taxon>Pleosporales</taxon>
        <taxon>Pleosporineae</taxon>
        <taxon>Didymellaceae</taxon>
        <taxon>Didymella</taxon>
    </lineage>
</organism>
<feature type="coiled-coil region" evidence="1">
    <location>
        <begin position="225"/>
        <end position="294"/>
    </location>
</feature>
<dbReference type="Proteomes" id="UP000758155">
    <property type="component" value="Unassembled WGS sequence"/>
</dbReference>
<evidence type="ECO:0000313" key="3">
    <source>
        <dbReference type="Proteomes" id="UP000758155"/>
    </source>
</evidence>
<keyword evidence="3" id="KW-1185">Reference proteome</keyword>
<evidence type="ECO:0000313" key="2">
    <source>
        <dbReference type="EMBL" id="KAF3041170.1"/>
    </source>
</evidence>
<reference evidence="2" key="1">
    <citation type="submission" date="2019-04" db="EMBL/GenBank/DDBJ databases">
        <title>Sequencing of skin fungus with MAO and IRED activity.</title>
        <authorList>
            <person name="Marsaioli A.J."/>
            <person name="Bonatto J.M.C."/>
            <person name="Reis Junior O."/>
        </authorList>
    </citation>
    <scope>NUCLEOTIDE SEQUENCE</scope>
    <source>
        <strain evidence="2">28M1</strain>
    </source>
</reference>
<dbReference type="OrthoDB" id="3777090at2759"/>
<comment type="caution">
    <text evidence="2">The sequence shown here is derived from an EMBL/GenBank/DDBJ whole genome shotgun (WGS) entry which is preliminary data.</text>
</comment>
<dbReference type="EMBL" id="SWKV01000022">
    <property type="protein sequence ID" value="KAF3041170.1"/>
    <property type="molecule type" value="Genomic_DNA"/>
</dbReference>